<dbReference type="Proteomes" id="UP000556436">
    <property type="component" value="Unassembled WGS sequence"/>
</dbReference>
<comment type="caution">
    <text evidence="1">The sequence shown here is derived from an EMBL/GenBank/DDBJ whole genome shotgun (WGS) entry which is preliminary data.</text>
</comment>
<proteinExistence type="predicted"/>
<protein>
    <submittedName>
        <fullName evidence="1">Uncharacterized protein</fullName>
    </submittedName>
</protein>
<dbReference type="AlphaFoldDB" id="A0A7W7LE07"/>
<reference evidence="1 2" key="1">
    <citation type="submission" date="2020-08" db="EMBL/GenBank/DDBJ databases">
        <title>Genomic Encyclopedia of Type Strains, Phase III (KMG-III): the genomes of soil and plant-associated and newly described type strains.</title>
        <authorList>
            <person name="Whitman W."/>
        </authorList>
    </citation>
    <scope>NUCLEOTIDE SEQUENCE [LARGE SCALE GENOMIC DNA]</scope>
    <source>
        <strain evidence="1 2">CECT 3265</strain>
    </source>
</reference>
<sequence length="98" mass="10996">MHEDEDHRGRARYTLTETEHGRVWGVCPEVEGLFGEPRRGTYELFGWVPEGAEARGWAGSQVWLVPEDGTLDPWLLEDAESLGRHPGTDGLVFTGMDD</sequence>
<keyword evidence="2" id="KW-1185">Reference proteome</keyword>
<evidence type="ECO:0000313" key="2">
    <source>
        <dbReference type="Proteomes" id="UP000556436"/>
    </source>
</evidence>
<organism evidence="1 2">
    <name type="scientific">Streptomyces netropsis</name>
    <name type="common">Streptoverticillium netropsis</name>
    <dbReference type="NCBI Taxonomy" id="55404"/>
    <lineage>
        <taxon>Bacteria</taxon>
        <taxon>Bacillati</taxon>
        <taxon>Actinomycetota</taxon>
        <taxon>Actinomycetes</taxon>
        <taxon>Kitasatosporales</taxon>
        <taxon>Streptomycetaceae</taxon>
        <taxon>Streptomyces</taxon>
    </lineage>
</organism>
<evidence type="ECO:0000313" key="1">
    <source>
        <dbReference type="EMBL" id="MBB4887923.1"/>
    </source>
</evidence>
<accession>A0A7W7LE07</accession>
<name>A0A7W7LE07_STRNE</name>
<dbReference type="EMBL" id="JACHJG010000008">
    <property type="protein sequence ID" value="MBB4887923.1"/>
    <property type="molecule type" value="Genomic_DNA"/>
</dbReference>
<gene>
    <name evidence="1" type="ORF">FHS38_003991</name>
</gene>